<accession>A0A250X1E2</accession>
<organism evidence="10 11">
    <name type="scientific">Chlamydomonas eustigma</name>
    <dbReference type="NCBI Taxonomy" id="1157962"/>
    <lineage>
        <taxon>Eukaryota</taxon>
        <taxon>Viridiplantae</taxon>
        <taxon>Chlorophyta</taxon>
        <taxon>core chlorophytes</taxon>
        <taxon>Chlorophyceae</taxon>
        <taxon>CS clade</taxon>
        <taxon>Chlamydomonadales</taxon>
        <taxon>Chlamydomonadaceae</taxon>
        <taxon>Chlamydomonas</taxon>
    </lineage>
</organism>
<keyword evidence="11" id="KW-1185">Reference proteome</keyword>
<evidence type="ECO:0000256" key="5">
    <source>
        <dbReference type="ARBA" id="ARBA00023163"/>
    </source>
</evidence>
<feature type="compositionally biased region" description="Acidic residues" evidence="7">
    <location>
        <begin position="81"/>
        <end position="95"/>
    </location>
</feature>
<dbReference type="Gene3D" id="1.10.10.60">
    <property type="entry name" value="Homeodomain-like"/>
    <property type="match status" value="2"/>
</dbReference>
<dbReference type="PANTHER" id="PTHR45614">
    <property type="entry name" value="MYB PROTEIN-RELATED"/>
    <property type="match status" value="1"/>
</dbReference>
<feature type="region of interest" description="Disordered" evidence="7">
    <location>
        <begin position="275"/>
        <end position="332"/>
    </location>
</feature>
<dbReference type="InterPro" id="IPR009057">
    <property type="entry name" value="Homeodomain-like_sf"/>
</dbReference>
<keyword evidence="2" id="KW-0677">Repeat</keyword>
<evidence type="ECO:0000256" key="2">
    <source>
        <dbReference type="ARBA" id="ARBA00022737"/>
    </source>
</evidence>
<evidence type="ECO:0000256" key="7">
    <source>
        <dbReference type="SAM" id="MobiDB-lite"/>
    </source>
</evidence>
<sequence>MDPNLQAMSAAELIASQQQMARLLGGALDPGLLSSMGVQSLQGLQNLQHLMALSGMGGGVSMDVSETLGGTTSGGGGTDGGGDDGDVDGGMDNGDDTIKAEEDEALTKLVNKHGPRNWTVMAKHIPGRSGKSCRLRWLNQLNPQVRKGPFTSEEDSVILVAHEIYGNKWATIAKLLPGRTDNSVKNHWNSTLKRRKAEIVSTAEGRASLMRGQPSAQLALDDALRALKLSLNNQSNQNVDMQQQHPLSSGLGTIDLKDMVSRFLLHIRQDDGKASIGGGPYSAGDAVIEAPSSSGQQTHTRGDPSMLASGGSSSNGGVKINVEESGNEMGGSAYKRLRVDDQTRDASPGLVQQLPSGNQQQFDEDSDAAQALKQLSHQAHVEMMRPPANDGEHNASGGGGIGNTLFSEQASAASAAVAIVAATSPEIIAITAQNPHGSAEAQFLYSLINRCVRDMLKLQLPQILATFTTCLRVSMANGVGLPDSSGLVHNLEQYIIEVLTTKVSNGILEASQLQHIPELSAGPAGGSGAVGSGMSLHTLAGHLNASHGGRSGVGLDHLVGTDMTGGLSHADLLASSPSAAAAQAGLAATSLSEFSAAAGLDVNALAAMAANAGVMDAAALLEAMQQQQQQQQQHDD</sequence>
<comment type="subcellular location">
    <subcellularLocation>
        <location evidence="1">Nucleus</location>
    </subcellularLocation>
</comment>
<keyword evidence="3" id="KW-0805">Transcription regulation</keyword>
<dbReference type="AlphaFoldDB" id="A0A250X1E2"/>
<proteinExistence type="predicted"/>
<feature type="domain" description="Myb-like" evidence="8">
    <location>
        <begin position="101"/>
        <end position="141"/>
    </location>
</feature>
<dbReference type="PROSITE" id="PS50090">
    <property type="entry name" value="MYB_LIKE"/>
    <property type="match status" value="2"/>
</dbReference>
<feature type="domain" description="Myb-like" evidence="8">
    <location>
        <begin position="142"/>
        <end position="192"/>
    </location>
</feature>
<comment type="caution">
    <text evidence="10">The sequence shown here is derived from an EMBL/GenBank/DDBJ whole genome shotgun (WGS) entry which is preliminary data.</text>
</comment>
<feature type="region of interest" description="Disordered" evidence="7">
    <location>
        <begin position="347"/>
        <end position="367"/>
    </location>
</feature>
<gene>
    <name evidence="10" type="ORF">CEUSTIGMA_g4360.t1</name>
</gene>
<dbReference type="SUPFAM" id="SSF46689">
    <property type="entry name" value="Homeodomain-like"/>
    <property type="match status" value="1"/>
</dbReference>
<protein>
    <submittedName>
        <fullName evidence="10">Uncharacterized protein</fullName>
    </submittedName>
</protein>
<dbReference type="SMART" id="SM00717">
    <property type="entry name" value="SANT"/>
    <property type="match status" value="2"/>
</dbReference>
<dbReference type="EMBL" id="BEGY01000020">
    <property type="protein sequence ID" value="GAX76914.1"/>
    <property type="molecule type" value="Genomic_DNA"/>
</dbReference>
<evidence type="ECO:0000259" key="9">
    <source>
        <dbReference type="PROSITE" id="PS51294"/>
    </source>
</evidence>
<keyword evidence="4" id="KW-0238">DNA-binding</keyword>
<evidence type="ECO:0000256" key="6">
    <source>
        <dbReference type="ARBA" id="ARBA00023242"/>
    </source>
</evidence>
<feature type="domain" description="HTH myb-type" evidence="9">
    <location>
        <begin position="142"/>
        <end position="196"/>
    </location>
</feature>
<dbReference type="InterPro" id="IPR001005">
    <property type="entry name" value="SANT/Myb"/>
</dbReference>
<feature type="compositionally biased region" description="Gly residues" evidence="7">
    <location>
        <begin position="71"/>
        <end position="80"/>
    </location>
</feature>
<dbReference type="InterPro" id="IPR050560">
    <property type="entry name" value="MYB_TF"/>
</dbReference>
<evidence type="ECO:0000256" key="1">
    <source>
        <dbReference type="ARBA" id="ARBA00004123"/>
    </source>
</evidence>
<dbReference type="Pfam" id="PF00249">
    <property type="entry name" value="Myb_DNA-binding"/>
    <property type="match status" value="2"/>
</dbReference>
<dbReference type="GO" id="GO:0000981">
    <property type="term" value="F:DNA-binding transcription factor activity, RNA polymerase II-specific"/>
    <property type="evidence" value="ECO:0007669"/>
    <property type="project" value="TreeGrafter"/>
</dbReference>
<evidence type="ECO:0000259" key="8">
    <source>
        <dbReference type="PROSITE" id="PS50090"/>
    </source>
</evidence>
<dbReference type="FunFam" id="1.10.10.60:FF:000060">
    <property type="entry name" value="MYB transcription factor"/>
    <property type="match status" value="1"/>
</dbReference>
<evidence type="ECO:0000256" key="4">
    <source>
        <dbReference type="ARBA" id="ARBA00023125"/>
    </source>
</evidence>
<dbReference type="OrthoDB" id="2143914at2759"/>
<evidence type="ECO:0000313" key="11">
    <source>
        <dbReference type="Proteomes" id="UP000232323"/>
    </source>
</evidence>
<evidence type="ECO:0000256" key="3">
    <source>
        <dbReference type="ARBA" id="ARBA00023015"/>
    </source>
</evidence>
<evidence type="ECO:0000313" key="10">
    <source>
        <dbReference type="EMBL" id="GAX76914.1"/>
    </source>
</evidence>
<feature type="domain" description="HTH myb-type" evidence="9">
    <location>
        <begin position="101"/>
        <end position="141"/>
    </location>
</feature>
<dbReference type="InterPro" id="IPR017930">
    <property type="entry name" value="Myb_dom"/>
</dbReference>
<feature type="region of interest" description="Disordered" evidence="7">
    <location>
        <begin position="64"/>
        <end position="96"/>
    </location>
</feature>
<dbReference type="CDD" id="cd00167">
    <property type="entry name" value="SANT"/>
    <property type="match status" value="2"/>
</dbReference>
<dbReference type="PROSITE" id="PS51294">
    <property type="entry name" value="HTH_MYB"/>
    <property type="match status" value="2"/>
</dbReference>
<dbReference type="STRING" id="1157962.A0A250X1E2"/>
<dbReference type="GO" id="GO:0000978">
    <property type="term" value="F:RNA polymerase II cis-regulatory region sequence-specific DNA binding"/>
    <property type="evidence" value="ECO:0007669"/>
    <property type="project" value="TreeGrafter"/>
</dbReference>
<reference evidence="10 11" key="1">
    <citation type="submission" date="2017-08" db="EMBL/GenBank/DDBJ databases">
        <title>Acidophilic green algal genome provides insights into adaptation to an acidic environment.</title>
        <authorList>
            <person name="Hirooka S."/>
            <person name="Hirose Y."/>
            <person name="Kanesaki Y."/>
            <person name="Higuchi S."/>
            <person name="Fujiwara T."/>
            <person name="Onuma R."/>
            <person name="Era A."/>
            <person name="Ohbayashi R."/>
            <person name="Uzuka A."/>
            <person name="Nozaki H."/>
            <person name="Yoshikawa H."/>
            <person name="Miyagishima S.Y."/>
        </authorList>
    </citation>
    <scope>NUCLEOTIDE SEQUENCE [LARGE SCALE GENOMIC DNA]</scope>
    <source>
        <strain evidence="10 11">NIES-2499</strain>
    </source>
</reference>
<dbReference type="Proteomes" id="UP000232323">
    <property type="component" value="Unassembled WGS sequence"/>
</dbReference>
<keyword evidence="6" id="KW-0539">Nucleus</keyword>
<dbReference type="GO" id="GO:0005634">
    <property type="term" value="C:nucleus"/>
    <property type="evidence" value="ECO:0007669"/>
    <property type="project" value="UniProtKB-SubCell"/>
</dbReference>
<name>A0A250X1E2_9CHLO</name>
<dbReference type="PANTHER" id="PTHR45614:SF25">
    <property type="entry name" value="MYB PROTEIN"/>
    <property type="match status" value="1"/>
</dbReference>
<keyword evidence="5" id="KW-0804">Transcription</keyword>